<evidence type="ECO:0000256" key="5">
    <source>
        <dbReference type="ARBA" id="ARBA00019045"/>
    </source>
</evidence>
<evidence type="ECO:0000256" key="7">
    <source>
        <dbReference type="ARBA" id="ARBA00031011"/>
    </source>
</evidence>
<dbReference type="Gene3D" id="2.60.120.330">
    <property type="entry name" value="B-lactam Antibiotic, Isopenicillin N Synthase, Chain"/>
    <property type="match status" value="1"/>
</dbReference>
<evidence type="ECO:0000256" key="8">
    <source>
        <dbReference type="ARBA" id="ARBA00031282"/>
    </source>
</evidence>
<protein>
    <recommendedName>
        <fullName evidence="5">2-oxoglutarate-dependent ethylene/succinate-forming enzyme</fullName>
        <ecNumber evidence="4">1.13.12.19</ecNumber>
        <ecNumber evidence="3">1.14.20.7</ecNumber>
    </recommendedName>
    <alternativeName>
        <fullName evidence="7">2-oxoglutarate dioxygenase (ethylene-forming)</fullName>
    </alternativeName>
    <alternativeName>
        <fullName evidence="8">2-oxoglutarate/L-arginine monooxygenase/decarboxylase (succinate-forming)</fullName>
    </alternativeName>
</protein>
<dbReference type="PATRIC" id="fig|874156.12.peg.2529"/>
<comment type="catalytic activity">
    <reaction evidence="9">
        <text>2-oxoglutarate + O2 + 2 H(+) = ethene + 3 CO2 + H2O</text>
        <dbReference type="Rhea" id="RHEA:31523"/>
        <dbReference type="ChEBI" id="CHEBI:15377"/>
        <dbReference type="ChEBI" id="CHEBI:15378"/>
        <dbReference type="ChEBI" id="CHEBI:15379"/>
        <dbReference type="ChEBI" id="CHEBI:16526"/>
        <dbReference type="ChEBI" id="CHEBI:16810"/>
        <dbReference type="ChEBI" id="CHEBI:18153"/>
        <dbReference type="EC" id="1.13.12.19"/>
    </reaction>
</comment>
<dbReference type="EC" id="1.13.12.19" evidence="4"/>
<accession>A0A0H0XLJ2</accession>
<feature type="domain" description="Fe2OG dioxygenase" evidence="12">
    <location>
        <begin position="161"/>
        <end position="268"/>
    </location>
</feature>
<dbReference type="InterPro" id="IPR027443">
    <property type="entry name" value="IPNS-like_sf"/>
</dbReference>
<dbReference type="InterPro" id="IPR050231">
    <property type="entry name" value="Iron_ascorbate_oxido_reductase"/>
</dbReference>
<gene>
    <name evidence="13" type="ORF">AAV99_12295</name>
</gene>
<dbReference type="Pfam" id="PF14226">
    <property type="entry name" value="DIOX_N"/>
    <property type="match status" value="1"/>
</dbReference>
<name>A0A0H0XLJ2_9SPHN</name>
<keyword evidence="11" id="KW-0479">Metal-binding</keyword>
<keyword evidence="11" id="KW-0560">Oxidoreductase</keyword>
<dbReference type="EC" id="1.14.20.7" evidence="3"/>
<evidence type="ECO:0000313" key="13">
    <source>
        <dbReference type="EMBL" id="KLI62856.1"/>
    </source>
</evidence>
<dbReference type="RefSeq" id="WP_047094372.1">
    <property type="nucleotide sequence ID" value="NZ_LBHU01000004.1"/>
</dbReference>
<evidence type="ECO:0000313" key="14">
    <source>
        <dbReference type="Proteomes" id="UP000053455"/>
    </source>
</evidence>
<dbReference type="SUPFAM" id="SSF51197">
    <property type="entry name" value="Clavaminate synthase-like"/>
    <property type="match status" value="1"/>
</dbReference>
<dbReference type="AlphaFoldDB" id="A0A0H0XLJ2"/>
<evidence type="ECO:0000256" key="6">
    <source>
        <dbReference type="ARBA" id="ARBA00022666"/>
    </source>
</evidence>
<comment type="catalytic activity">
    <reaction evidence="10">
        <text>L-arginine + 2-oxoglutarate + O2 = guanidine + L-glutamate 5-semialdehyde + succinate + CO2</text>
        <dbReference type="Rhea" id="RHEA:31535"/>
        <dbReference type="ChEBI" id="CHEBI:15379"/>
        <dbReference type="ChEBI" id="CHEBI:16526"/>
        <dbReference type="ChEBI" id="CHEBI:16810"/>
        <dbReference type="ChEBI" id="CHEBI:30031"/>
        <dbReference type="ChEBI" id="CHEBI:30087"/>
        <dbReference type="ChEBI" id="CHEBI:32682"/>
        <dbReference type="ChEBI" id="CHEBI:58066"/>
        <dbReference type="EC" id="1.14.20.7"/>
    </reaction>
</comment>
<comment type="pathway">
    <text evidence="2">Alkene biosynthesis; ethylene biosynthesis via 2-oxoglutarate.</text>
</comment>
<dbReference type="InterPro" id="IPR005123">
    <property type="entry name" value="Oxoglu/Fe-dep_dioxygenase_dom"/>
</dbReference>
<dbReference type="Proteomes" id="UP000053455">
    <property type="component" value="Unassembled WGS sequence"/>
</dbReference>
<dbReference type="InterPro" id="IPR026992">
    <property type="entry name" value="DIOX_N"/>
</dbReference>
<evidence type="ECO:0000256" key="3">
    <source>
        <dbReference type="ARBA" id="ARBA00012293"/>
    </source>
</evidence>
<organism evidence="13 14">
    <name type="scientific">Aurantiacibacter marinus</name>
    <dbReference type="NCBI Taxonomy" id="874156"/>
    <lineage>
        <taxon>Bacteria</taxon>
        <taxon>Pseudomonadati</taxon>
        <taxon>Pseudomonadota</taxon>
        <taxon>Alphaproteobacteria</taxon>
        <taxon>Sphingomonadales</taxon>
        <taxon>Erythrobacteraceae</taxon>
        <taxon>Aurantiacibacter</taxon>
    </lineage>
</organism>
<evidence type="ECO:0000256" key="2">
    <source>
        <dbReference type="ARBA" id="ARBA00004767"/>
    </source>
</evidence>
<dbReference type="GO" id="GO:0009693">
    <property type="term" value="P:ethylene biosynthetic process"/>
    <property type="evidence" value="ECO:0007669"/>
    <property type="project" value="UniProtKB-KW"/>
</dbReference>
<evidence type="ECO:0000256" key="10">
    <source>
        <dbReference type="ARBA" id="ARBA00049359"/>
    </source>
</evidence>
<dbReference type="Pfam" id="PF03171">
    <property type="entry name" value="2OG-FeII_Oxy"/>
    <property type="match status" value="1"/>
</dbReference>
<comment type="caution">
    <text evidence="13">The sequence shown here is derived from an EMBL/GenBank/DDBJ whole genome shotgun (WGS) entry which is preliminary data.</text>
</comment>
<evidence type="ECO:0000256" key="1">
    <source>
        <dbReference type="ARBA" id="ARBA00001954"/>
    </source>
</evidence>
<evidence type="ECO:0000256" key="4">
    <source>
        <dbReference type="ARBA" id="ARBA00012531"/>
    </source>
</evidence>
<keyword evidence="11" id="KW-0408">Iron</keyword>
<reference evidence="13 14" key="1">
    <citation type="submission" date="2015-04" db="EMBL/GenBank/DDBJ databases">
        <title>The draft genome sequence of Erythrobacter marinus HWDM-33.</title>
        <authorList>
            <person name="Zhuang L."/>
            <person name="Liu Y."/>
            <person name="Shao Z."/>
        </authorList>
    </citation>
    <scope>NUCLEOTIDE SEQUENCE [LARGE SCALE GENOMIC DNA]</scope>
    <source>
        <strain evidence="13 14">HWDM-33</strain>
    </source>
</reference>
<evidence type="ECO:0000256" key="9">
    <source>
        <dbReference type="ARBA" id="ARBA00047725"/>
    </source>
</evidence>
<evidence type="ECO:0000256" key="11">
    <source>
        <dbReference type="RuleBase" id="RU003682"/>
    </source>
</evidence>
<dbReference type="PANTHER" id="PTHR47990">
    <property type="entry name" value="2-OXOGLUTARATE (2OG) AND FE(II)-DEPENDENT OXYGENASE SUPERFAMILY PROTEIN-RELATED"/>
    <property type="match status" value="1"/>
</dbReference>
<comment type="similarity">
    <text evidence="11">Belongs to the iron/ascorbate-dependent oxidoreductase family.</text>
</comment>
<sequence length="307" mass="33773">MAELASISLEQPLEEISDELGNSFAEFGFAIVRDHGIPQDLIDRAEDLAKAFFALPENTKKAYHIAGGGGARGYTPFGTEIAKDAEVHDLKEFWHVGRSLPEGHALSDFMAPNIWPSEIPGFQQTFEQLYTEFEKAGDTILRAIAMHLGLADDYFVPTVEDGNSVMRLLHYPPLANDVPKGAIRAAAHGDINTITLLLGAEEAGLELLNKQGEWVPVSPPKGALAVNVGDMLERLTNCRLRSTTHRVVNPGGEAARRSRYSMPFFLHFRPDFVIEPLEQCLAPGDKPAPPITSHEFLLQRLREIGLA</sequence>
<dbReference type="OrthoDB" id="21825at2"/>
<dbReference type="GO" id="GO:0102276">
    <property type="term" value="F:2-oxoglutarate oxygenase/decarboxylase (ethylene-forming) activity"/>
    <property type="evidence" value="ECO:0007669"/>
    <property type="project" value="UniProtKB-EC"/>
</dbReference>
<dbReference type="EMBL" id="LBHU01000004">
    <property type="protein sequence ID" value="KLI62856.1"/>
    <property type="molecule type" value="Genomic_DNA"/>
</dbReference>
<proteinExistence type="inferred from homology"/>
<evidence type="ECO:0000259" key="12">
    <source>
        <dbReference type="PROSITE" id="PS51471"/>
    </source>
</evidence>
<dbReference type="InterPro" id="IPR044861">
    <property type="entry name" value="IPNS-like_FE2OG_OXY"/>
</dbReference>
<keyword evidence="14" id="KW-1185">Reference proteome</keyword>
<dbReference type="PRINTS" id="PR00682">
    <property type="entry name" value="IPNSYNTHASE"/>
</dbReference>
<keyword evidence="6" id="KW-0266">Ethylene biosynthesis</keyword>
<comment type="cofactor">
    <cofactor evidence="1">
        <name>Fe(2+)</name>
        <dbReference type="ChEBI" id="CHEBI:29033"/>
    </cofactor>
</comment>
<dbReference type="GO" id="GO:0046872">
    <property type="term" value="F:metal ion binding"/>
    <property type="evidence" value="ECO:0007669"/>
    <property type="project" value="UniProtKB-KW"/>
</dbReference>
<dbReference type="STRING" id="874156.GCA_001021555_02542"/>
<dbReference type="PROSITE" id="PS51471">
    <property type="entry name" value="FE2OG_OXY"/>
    <property type="match status" value="1"/>
</dbReference>